<feature type="compositionally biased region" description="Low complexity" evidence="1">
    <location>
        <begin position="457"/>
        <end position="481"/>
    </location>
</feature>
<reference evidence="2 3" key="1">
    <citation type="submission" date="2016-07" db="EMBL/GenBank/DDBJ databases">
        <title>Pervasive Adenine N6-methylation of Active Genes in Fungi.</title>
        <authorList>
            <consortium name="DOE Joint Genome Institute"/>
            <person name="Mondo S.J."/>
            <person name="Dannebaum R.O."/>
            <person name="Kuo R.C."/>
            <person name="Labutti K."/>
            <person name="Haridas S."/>
            <person name="Kuo A."/>
            <person name="Salamov A."/>
            <person name="Ahrendt S.R."/>
            <person name="Lipzen A."/>
            <person name="Sullivan W."/>
            <person name="Andreopoulos W.B."/>
            <person name="Clum A."/>
            <person name="Lindquist E."/>
            <person name="Daum C."/>
            <person name="Ramamoorthy G.K."/>
            <person name="Gryganskyi A."/>
            <person name="Culley D."/>
            <person name="Magnuson J.K."/>
            <person name="James T.Y."/>
            <person name="O'Malley M.A."/>
            <person name="Stajich J.E."/>
            <person name="Spatafora J.W."/>
            <person name="Visel A."/>
            <person name="Grigoriev I.V."/>
        </authorList>
    </citation>
    <scope>NUCLEOTIDE SEQUENCE [LARGE SCALE GENOMIC DNA]</scope>
    <source>
        <strain evidence="2 3">PL171</strain>
    </source>
</reference>
<feature type="region of interest" description="Disordered" evidence="1">
    <location>
        <begin position="413"/>
        <end position="493"/>
    </location>
</feature>
<comment type="caution">
    <text evidence="2">The sequence shown here is derived from an EMBL/GenBank/DDBJ whole genome shotgun (WGS) entry which is preliminary data.</text>
</comment>
<dbReference type="InterPro" id="IPR018608">
    <property type="entry name" value="Gti1/Pac2"/>
</dbReference>
<dbReference type="OrthoDB" id="5572844at2759"/>
<feature type="compositionally biased region" description="Low complexity" evidence="1">
    <location>
        <begin position="196"/>
        <end position="231"/>
    </location>
</feature>
<gene>
    <name evidence="2" type="ORF">BCR44DRAFT_1530912</name>
</gene>
<evidence type="ECO:0000313" key="3">
    <source>
        <dbReference type="Proteomes" id="UP000193411"/>
    </source>
</evidence>
<dbReference type="GO" id="GO:0003677">
    <property type="term" value="F:DNA binding"/>
    <property type="evidence" value="ECO:0007669"/>
    <property type="project" value="TreeGrafter"/>
</dbReference>
<accession>A0A1Y2HIQ8</accession>
<feature type="region of interest" description="Disordered" evidence="1">
    <location>
        <begin position="575"/>
        <end position="605"/>
    </location>
</feature>
<dbReference type="PANTHER" id="PTHR28027">
    <property type="entry name" value="TRANSCRIPTIONAL REGULATOR MIT1"/>
    <property type="match status" value="1"/>
</dbReference>
<dbReference type="Pfam" id="PF09729">
    <property type="entry name" value="Gti1_Pac2"/>
    <property type="match status" value="1"/>
</dbReference>
<feature type="compositionally biased region" description="Polar residues" evidence="1">
    <location>
        <begin position="302"/>
        <end position="313"/>
    </location>
</feature>
<dbReference type="PANTHER" id="PTHR28027:SF2">
    <property type="entry name" value="TRANSCRIPTIONAL REGULATOR MIT1"/>
    <property type="match status" value="1"/>
</dbReference>
<dbReference type="EMBL" id="MCFL01000028">
    <property type="protein sequence ID" value="ORZ34419.1"/>
    <property type="molecule type" value="Genomic_DNA"/>
</dbReference>
<feature type="compositionally biased region" description="Low complexity" evidence="1">
    <location>
        <begin position="716"/>
        <end position="725"/>
    </location>
</feature>
<feature type="region of interest" description="Disordered" evidence="1">
    <location>
        <begin position="265"/>
        <end position="339"/>
    </location>
</feature>
<organism evidence="2 3">
    <name type="scientific">Catenaria anguillulae PL171</name>
    <dbReference type="NCBI Taxonomy" id="765915"/>
    <lineage>
        <taxon>Eukaryota</taxon>
        <taxon>Fungi</taxon>
        <taxon>Fungi incertae sedis</taxon>
        <taxon>Blastocladiomycota</taxon>
        <taxon>Blastocladiomycetes</taxon>
        <taxon>Blastocladiales</taxon>
        <taxon>Catenariaceae</taxon>
        <taxon>Catenaria</taxon>
    </lineage>
</organism>
<feature type="region of interest" description="Disordered" evidence="1">
    <location>
        <begin position="700"/>
        <end position="725"/>
    </location>
</feature>
<keyword evidence="3" id="KW-1185">Reference proteome</keyword>
<dbReference type="AlphaFoldDB" id="A0A1Y2HIQ8"/>
<feature type="region of interest" description="Disordered" evidence="1">
    <location>
        <begin position="141"/>
        <end position="162"/>
    </location>
</feature>
<name>A0A1Y2HIQ8_9FUNG</name>
<proteinExistence type="predicted"/>
<protein>
    <submittedName>
        <fullName evidence="2">Gti1/Pac2 family-domain-containing protein</fullName>
    </submittedName>
</protein>
<dbReference type="Proteomes" id="UP000193411">
    <property type="component" value="Unassembled WGS sequence"/>
</dbReference>
<evidence type="ECO:0000313" key="2">
    <source>
        <dbReference type="EMBL" id="ORZ34419.1"/>
    </source>
</evidence>
<feature type="compositionally biased region" description="Low complexity" evidence="1">
    <location>
        <begin position="265"/>
        <end position="291"/>
    </location>
</feature>
<evidence type="ECO:0000256" key="1">
    <source>
        <dbReference type="SAM" id="MobiDB-lite"/>
    </source>
</evidence>
<feature type="region of interest" description="Disordered" evidence="1">
    <location>
        <begin position="181"/>
        <end position="231"/>
    </location>
</feature>
<sequence length="739" mass="76689">MAAVQQQALDPSPIAGLLAFRGRVPTFSDALVILEACRQGSLTMVNRRLTDLERREIACGDVFVFDEAVSGIKRWADGRLWSSSRMRDCFLIYVELGMAAGISGFNPRRVPASSPSDLLRKKVLSITTSTGQRLRLVAYSSAMDDDSDEPAPEANIQGITPRRDPRLANIVIPAGIFHSNTGPMGGLRGDADRQQAGATESSPSGSSAAAPRGRAKGRSFAAAAGRSSTSTAGNTAVLDVDHHQVANACSGVDVGGQHYDSSYYGPVGNYNNNNSNNNNNNNNRSSSGSPPLSIMSAPVPDQHTSSFNNTGRAQHQHRDQYSRSAEAATSPGRGGGGNALASVSASGLAGNDDLVDRASAPAYATVAGVYGDTSSRYLAHQYPPQYAYHHHAHHPYFGPASTVHAHQHSSMTAAGGYYDSSHHHAYDPYRQQPPLQPPQQQQRAIAAANPSELEAVAAATASTTPTSRHSDPAGSLPTSAPAAPPPAAPATHPYGPEIAHHGPYPGYPSMHPHDRRYFGRYTGAPRYHPHHHHPGAYYGVAPVPPQPAPLGPSYLASVPRSDLAAVINGSAAPGALQPAYGPPRPPPTSGLHASPQNTGAAGASSLSAPLSLSISARTTMGHALDMHERSKDMTGARVPRADSGMYIGYNGAGMYPARDHRDRPAPLAAAAAADVGYAGAATYYAPVGFAARTYREADAGATAQGGSPRGGGGSEASGRSPRGAAAMGEVGVGVGAGVV</sequence>